<feature type="non-terminal residue" evidence="1">
    <location>
        <position position="1"/>
    </location>
</feature>
<keyword evidence="2" id="KW-1185">Reference proteome</keyword>
<gene>
    <name evidence="1" type="ORF">KIPB_016003</name>
</gene>
<feature type="non-terminal residue" evidence="1">
    <location>
        <position position="106"/>
    </location>
</feature>
<dbReference type="Proteomes" id="UP000265618">
    <property type="component" value="Unassembled WGS sequence"/>
</dbReference>
<protein>
    <submittedName>
        <fullName evidence="1">Uncharacterized protein</fullName>
    </submittedName>
</protein>
<organism evidence="1 2">
    <name type="scientific">Kipferlia bialata</name>
    <dbReference type="NCBI Taxonomy" id="797122"/>
    <lineage>
        <taxon>Eukaryota</taxon>
        <taxon>Metamonada</taxon>
        <taxon>Carpediemonas-like organisms</taxon>
        <taxon>Kipferlia</taxon>
    </lineage>
</organism>
<dbReference type="AlphaFoldDB" id="A0A9K3GRR3"/>
<sequence>DPSVIFIKQHDTIVLDGSIPVRSQLQVASIPAGVSMLGYVSSFMQSSLLPAVDLSITDQDTATAQALDRVSASVTSFSAAATLAEKRPALASVTLSLPHEVTQAIA</sequence>
<reference evidence="1 2" key="1">
    <citation type="journal article" date="2018" name="PLoS ONE">
        <title>The draft genome of Kipferlia bialata reveals reductive genome evolution in fornicate parasites.</title>
        <authorList>
            <person name="Tanifuji G."/>
            <person name="Takabayashi S."/>
            <person name="Kume K."/>
            <person name="Takagi M."/>
            <person name="Nakayama T."/>
            <person name="Kamikawa R."/>
            <person name="Inagaki Y."/>
            <person name="Hashimoto T."/>
        </authorList>
    </citation>
    <scope>NUCLEOTIDE SEQUENCE [LARGE SCALE GENOMIC DNA]</scope>
    <source>
        <strain evidence="1">NY0173</strain>
    </source>
</reference>
<name>A0A9K3GRR3_9EUKA</name>
<evidence type="ECO:0000313" key="2">
    <source>
        <dbReference type="Proteomes" id="UP000265618"/>
    </source>
</evidence>
<comment type="caution">
    <text evidence="1">The sequence shown here is derived from an EMBL/GenBank/DDBJ whole genome shotgun (WGS) entry which is preliminary data.</text>
</comment>
<dbReference type="EMBL" id="BDIP01009408">
    <property type="protein sequence ID" value="GIQ92310.1"/>
    <property type="molecule type" value="Genomic_DNA"/>
</dbReference>
<evidence type="ECO:0000313" key="1">
    <source>
        <dbReference type="EMBL" id="GIQ92310.1"/>
    </source>
</evidence>
<accession>A0A9K3GRR3</accession>
<proteinExistence type="predicted"/>